<comment type="caution">
    <text evidence="1">The sequence shown here is derived from an EMBL/GenBank/DDBJ whole genome shotgun (WGS) entry which is preliminary data.</text>
</comment>
<evidence type="ECO:0000313" key="1">
    <source>
        <dbReference type="EMBL" id="GAA1526869.1"/>
    </source>
</evidence>
<dbReference type="RefSeq" id="WP_344504467.1">
    <property type="nucleotide sequence ID" value="NZ_BAAAQD010000010.1"/>
</dbReference>
<reference evidence="2" key="1">
    <citation type="journal article" date="2019" name="Int. J. Syst. Evol. Microbiol.">
        <title>The Global Catalogue of Microorganisms (GCM) 10K type strain sequencing project: providing services to taxonomists for standard genome sequencing and annotation.</title>
        <authorList>
            <consortium name="The Broad Institute Genomics Platform"/>
            <consortium name="The Broad Institute Genome Sequencing Center for Infectious Disease"/>
            <person name="Wu L."/>
            <person name="Ma J."/>
        </authorList>
    </citation>
    <scope>NUCLEOTIDE SEQUENCE [LARGE SCALE GENOMIC DNA]</scope>
    <source>
        <strain evidence="2">JCM 15933</strain>
    </source>
</reference>
<sequence>MQPEYRLAPGNLVDLYADATHTGRLNKRIGTGEVHVVLDGGARYKVRVLTSATVGLTPGQFTEIDAALVHQQSLRVESGTALSGNDPRTLLGDPRVTQYLGARDRGALAQTDKDGADRHASVAGKMAVTGDVLGEIVGNLKRAEPALRPDLGEVGAVSWMIIDGNPYTGVGGGGGAAKDQALTVRVFPDGPLSSLPVISTADLDLEFERTMRARLGHIDEIADQLLADEKSVAKGEDYAAALRGSLAAYATTLQSLLGARPSPGTATRAELADDNTAIRRSLRQHLKTTKAQDITYFETYLFHKGATEKQMWASVGRLVESLPQQAAVVDLVGSQFSRQGDGRFLLVATRRYAHLITPKVTQTT</sequence>
<gene>
    <name evidence="1" type="ORF">GCM10009827_049650</name>
</gene>
<protein>
    <submittedName>
        <fullName evidence="1">Uncharacterized protein</fullName>
    </submittedName>
</protein>
<dbReference type="EMBL" id="BAAAQD010000010">
    <property type="protein sequence ID" value="GAA1526869.1"/>
    <property type="molecule type" value="Genomic_DNA"/>
</dbReference>
<proteinExistence type="predicted"/>
<organism evidence="1 2">
    <name type="scientific">Dactylosporangium maewongense</name>
    <dbReference type="NCBI Taxonomy" id="634393"/>
    <lineage>
        <taxon>Bacteria</taxon>
        <taxon>Bacillati</taxon>
        <taxon>Actinomycetota</taxon>
        <taxon>Actinomycetes</taxon>
        <taxon>Micromonosporales</taxon>
        <taxon>Micromonosporaceae</taxon>
        <taxon>Dactylosporangium</taxon>
    </lineage>
</organism>
<evidence type="ECO:0000313" key="2">
    <source>
        <dbReference type="Proteomes" id="UP001501470"/>
    </source>
</evidence>
<accession>A0ABP4LLP7</accession>
<name>A0ABP4LLP7_9ACTN</name>
<dbReference type="Proteomes" id="UP001501470">
    <property type="component" value="Unassembled WGS sequence"/>
</dbReference>
<keyword evidence="2" id="KW-1185">Reference proteome</keyword>